<accession>A0A8X6XXS7</accession>
<dbReference type="Proteomes" id="UP000886998">
    <property type="component" value="Unassembled WGS sequence"/>
</dbReference>
<keyword evidence="2" id="KW-1185">Reference proteome</keyword>
<sequence>MCRTPAITAQISIRKCLSFFPPSQSLQVEREEKKRCEKSKKSESWSWETFVKRLGVVERAFRLFLCPPQTIVWEQAMSLTDTDVGRRDEK</sequence>
<evidence type="ECO:0000313" key="2">
    <source>
        <dbReference type="Proteomes" id="UP000886998"/>
    </source>
</evidence>
<reference evidence="1" key="1">
    <citation type="submission" date="2020-08" db="EMBL/GenBank/DDBJ databases">
        <title>Multicomponent nature underlies the extraordinary mechanical properties of spider dragline silk.</title>
        <authorList>
            <person name="Kono N."/>
            <person name="Nakamura H."/>
            <person name="Mori M."/>
            <person name="Yoshida Y."/>
            <person name="Ohtoshi R."/>
            <person name="Malay A.D."/>
            <person name="Moran D.A.P."/>
            <person name="Tomita M."/>
            <person name="Numata K."/>
            <person name="Arakawa K."/>
        </authorList>
    </citation>
    <scope>NUCLEOTIDE SEQUENCE</scope>
</reference>
<name>A0A8X6XXS7_9ARAC</name>
<protein>
    <submittedName>
        <fullName evidence="1">Uncharacterized protein</fullName>
    </submittedName>
</protein>
<comment type="caution">
    <text evidence="1">The sequence shown here is derived from an EMBL/GenBank/DDBJ whole genome shotgun (WGS) entry which is preliminary data.</text>
</comment>
<dbReference type="AlphaFoldDB" id="A0A8X6XXS7"/>
<proteinExistence type="predicted"/>
<dbReference type="EMBL" id="BMAV01013202">
    <property type="protein sequence ID" value="GFY60550.1"/>
    <property type="molecule type" value="Genomic_DNA"/>
</dbReference>
<gene>
    <name evidence="1" type="ORF">TNIN_60781</name>
</gene>
<organism evidence="1 2">
    <name type="scientific">Trichonephila inaurata madagascariensis</name>
    <dbReference type="NCBI Taxonomy" id="2747483"/>
    <lineage>
        <taxon>Eukaryota</taxon>
        <taxon>Metazoa</taxon>
        <taxon>Ecdysozoa</taxon>
        <taxon>Arthropoda</taxon>
        <taxon>Chelicerata</taxon>
        <taxon>Arachnida</taxon>
        <taxon>Araneae</taxon>
        <taxon>Araneomorphae</taxon>
        <taxon>Entelegynae</taxon>
        <taxon>Araneoidea</taxon>
        <taxon>Nephilidae</taxon>
        <taxon>Trichonephila</taxon>
        <taxon>Trichonephila inaurata</taxon>
    </lineage>
</organism>
<evidence type="ECO:0000313" key="1">
    <source>
        <dbReference type="EMBL" id="GFY60550.1"/>
    </source>
</evidence>